<dbReference type="AlphaFoldDB" id="A0A1F7GBV8"/>
<dbReference type="Pfam" id="PF00534">
    <property type="entry name" value="Glycos_transf_1"/>
    <property type="match status" value="1"/>
</dbReference>
<dbReference type="SUPFAM" id="SSF53756">
    <property type="entry name" value="UDP-Glycosyltransferase/glycogen phosphorylase"/>
    <property type="match status" value="1"/>
</dbReference>
<accession>A0A1F7GBV8</accession>
<protein>
    <recommendedName>
        <fullName evidence="2">Glycosyl transferase family 1 domain-containing protein</fullName>
    </recommendedName>
</protein>
<evidence type="ECO:0000256" key="1">
    <source>
        <dbReference type="ARBA" id="ARBA00022679"/>
    </source>
</evidence>
<reference evidence="3 4" key="1">
    <citation type="journal article" date="2016" name="Nat. Commun.">
        <title>Thousands of microbial genomes shed light on interconnected biogeochemical processes in an aquifer system.</title>
        <authorList>
            <person name="Anantharaman K."/>
            <person name="Brown C.T."/>
            <person name="Hug L.A."/>
            <person name="Sharon I."/>
            <person name="Castelle C.J."/>
            <person name="Probst A.J."/>
            <person name="Thomas B.C."/>
            <person name="Singh A."/>
            <person name="Wilkins M.J."/>
            <person name="Karaoz U."/>
            <person name="Brodie E.L."/>
            <person name="Williams K.H."/>
            <person name="Hubbard S.S."/>
            <person name="Banfield J.F."/>
        </authorList>
    </citation>
    <scope>NUCLEOTIDE SEQUENCE [LARGE SCALE GENOMIC DNA]</scope>
</reference>
<keyword evidence="1" id="KW-0808">Transferase</keyword>
<dbReference type="GO" id="GO:0016757">
    <property type="term" value="F:glycosyltransferase activity"/>
    <property type="evidence" value="ECO:0007669"/>
    <property type="project" value="InterPro"/>
</dbReference>
<gene>
    <name evidence="3" type="ORF">A2690_01165</name>
</gene>
<evidence type="ECO:0000313" key="4">
    <source>
        <dbReference type="Proteomes" id="UP000178372"/>
    </source>
</evidence>
<sequence length="335" mass="38472">MKVSVDGGSLCASKNRQYGNYRFSYDLLTSLSKFDNHNSYNIYTFCNQLPELNEDRFKLRQITPPWGFMPYRVGIAEITKKSDIFLALNQSIPIFTKGKVVAFSHGLAFYYFSKLYSEAIAMLNNQLKAMLRKADLIIVSSSKVKKEFNEIAPDFRNVVVIPFGISQDLLTIDKKRQKDKFLMYVGMDHPIKQIDLIVIIFLSAKRKTNRNDWKLLLVGVSKKYENKDLSIFVEPFLERDQLIKLYQKTSGLITSSLYESFNLPVLEALCCGAPVVGLKSAVIPELQKYVIVAKNSEEFESKICLLMTNSLPPKPKINKKLFSWENYVKKLTSLY</sequence>
<evidence type="ECO:0000313" key="3">
    <source>
        <dbReference type="EMBL" id="OGK16346.1"/>
    </source>
</evidence>
<dbReference type="InterPro" id="IPR001296">
    <property type="entry name" value="Glyco_trans_1"/>
</dbReference>
<dbReference type="PANTHER" id="PTHR46401:SF2">
    <property type="entry name" value="GLYCOSYLTRANSFERASE WBBK-RELATED"/>
    <property type="match status" value="1"/>
</dbReference>
<dbReference type="PANTHER" id="PTHR46401">
    <property type="entry name" value="GLYCOSYLTRANSFERASE WBBK-RELATED"/>
    <property type="match status" value="1"/>
</dbReference>
<name>A0A1F7GBV8_9BACT</name>
<feature type="domain" description="Glycosyl transferase family 1" evidence="2">
    <location>
        <begin position="174"/>
        <end position="310"/>
    </location>
</feature>
<organism evidence="3 4">
    <name type="scientific">Candidatus Roizmanbacteria bacterium RIFCSPHIGHO2_01_FULL_39_12b</name>
    <dbReference type="NCBI Taxonomy" id="1802030"/>
    <lineage>
        <taxon>Bacteria</taxon>
        <taxon>Candidatus Roizmaniibacteriota</taxon>
    </lineage>
</organism>
<proteinExistence type="predicted"/>
<dbReference type="Proteomes" id="UP000178372">
    <property type="component" value="Unassembled WGS sequence"/>
</dbReference>
<dbReference type="EMBL" id="MFZF01000017">
    <property type="protein sequence ID" value="OGK16346.1"/>
    <property type="molecule type" value="Genomic_DNA"/>
</dbReference>
<comment type="caution">
    <text evidence="3">The sequence shown here is derived from an EMBL/GenBank/DDBJ whole genome shotgun (WGS) entry which is preliminary data.</text>
</comment>
<evidence type="ECO:0000259" key="2">
    <source>
        <dbReference type="Pfam" id="PF00534"/>
    </source>
</evidence>
<dbReference type="Gene3D" id="3.40.50.2000">
    <property type="entry name" value="Glycogen Phosphorylase B"/>
    <property type="match status" value="2"/>
</dbReference>